<dbReference type="GO" id="GO:0016787">
    <property type="term" value="F:hydrolase activity"/>
    <property type="evidence" value="ECO:0007669"/>
    <property type="project" value="UniProtKB-KW"/>
</dbReference>
<dbReference type="Pfam" id="PF12697">
    <property type="entry name" value="Abhydrolase_6"/>
    <property type="match status" value="1"/>
</dbReference>
<feature type="domain" description="AB hydrolase-1" evidence="3">
    <location>
        <begin position="24"/>
        <end position="255"/>
    </location>
</feature>
<dbReference type="FunFam" id="3.40.50.1820:FF:000042">
    <property type="entry name" value="probable strigolactone esterase DAD2"/>
    <property type="match status" value="1"/>
</dbReference>
<evidence type="ECO:0000256" key="2">
    <source>
        <dbReference type="ARBA" id="ARBA00022801"/>
    </source>
</evidence>
<dbReference type="EMBL" id="GDJX01023011">
    <property type="protein sequence ID" value="JAT44925.1"/>
    <property type="molecule type" value="Transcribed_RNA"/>
</dbReference>
<proteinExistence type="inferred from homology"/>
<keyword evidence="2" id="KW-0378">Hydrolase</keyword>
<dbReference type="SUPFAM" id="SSF53474">
    <property type="entry name" value="alpha/beta-Hydrolases"/>
    <property type="match status" value="1"/>
</dbReference>
<evidence type="ECO:0000256" key="1">
    <source>
        <dbReference type="ARBA" id="ARBA00008645"/>
    </source>
</evidence>
<name>A0A1D1XRA6_9ARAE</name>
<evidence type="ECO:0000259" key="3">
    <source>
        <dbReference type="Pfam" id="PF12697"/>
    </source>
</evidence>
<gene>
    <name evidence="4" type="primary">rsbQ_2</name>
    <name evidence="4" type="ORF">g.52572</name>
</gene>
<dbReference type="Gene3D" id="3.40.50.1820">
    <property type="entry name" value="alpha/beta hydrolase"/>
    <property type="match status" value="1"/>
</dbReference>
<sequence>MVVLEKSLVTALNAKSTGSGDITVVLSHGYGVDQSIWENILPDLAQRCRVVVFDWNFLAVLAKSTDHGNSCYSTYEAFSDDLVALMDEMDLKNVVFVGHSMAGMIGCIAAVKRPDLFRRLVPLGASPRYLNSEGYKGGFEMQDVDNLLSAIETDFHSWAQSFARLAVGGSDPGPAEKFGQCLQRMRPDVALELAKVVFWSDLRDVLDDVEVPCTIITGANDIVVPMPVSHYMQTRIRGGASLEVLDFDGHFPQLTACRSLLDALDRILS</sequence>
<dbReference type="AlphaFoldDB" id="A0A1D1XRA6"/>
<reference evidence="4" key="1">
    <citation type="submission" date="2015-07" db="EMBL/GenBank/DDBJ databases">
        <title>Transcriptome Assembly of Anthurium amnicola.</title>
        <authorList>
            <person name="Suzuki J."/>
        </authorList>
    </citation>
    <scope>NUCLEOTIDE SEQUENCE</scope>
</reference>
<comment type="similarity">
    <text evidence="1">Belongs to the AB hydrolase superfamily.</text>
</comment>
<accession>A0A1D1XRA6</accession>
<dbReference type="InterPro" id="IPR029058">
    <property type="entry name" value="AB_hydrolase_fold"/>
</dbReference>
<dbReference type="PANTHER" id="PTHR43039">
    <property type="entry name" value="ESTERASE-RELATED"/>
    <property type="match status" value="1"/>
</dbReference>
<organism evidence="4">
    <name type="scientific">Anthurium amnicola</name>
    <dbReference type="NCBI Taxonomy" id="1678845"/>
    <lineage>
        <taxon>Eukaryota</taxon>
        <taxon>Viridiplantae</taxon>
        <taxon>Streptophyta</taxon>
        <taxon>Embryophyta</taxon>
        <taxon>Tracheophyta</taxon>
        <taxon>Spermatophyta</taxon>
        <taxon>Magnoliopsida</taxon>
        <taxon>Liliopsida</taxon>
        <taxon>Araceae</taxon>
        <taxon>Pothoideae</taxon>
        <taxon>Potheae</taxon>
        <taxon>Anthurium</taxon>
    </lineage>
</organism>
<dbReference type="InterPro" id="IPR000073">
    <property type="entry name" value="AB_hydrolase_1"/>
</dbReference>
<protein>
    <submittedName>
        <fullName evidence="4">Sigma factor sigB regulation protein rsbQ</fullName>
    </submittedName>
</protein>
<evidence type="ECO:0000313" key="4">
    <source>
        <dbReference type="EMBL" id="JAT44925.1"/>
    </source>
</evidence>